<dbReference type="PANTHER" id="PTHR46383">
    <property type="entry name" value="ASPARTATE AMINOTRANSFERASE"/>
    <property type="match status" value="1"/>
</dbReference>
<comment type="cofactor">
    <cofactor evidence="1 6">
        <name>pyridoxal 5'-phosphate</name>
        <dbReference type="ChEBI" id="CHEBI:597326"/>
    </cofactor>
</comment>
<keyword evidence="3 6" id="KW-0032">Aminotransferase</keyword>
<dbReference type="GO" id="GO:0008483">
    <property type="term" value="F:transaminase activity"/>
    <property type="evidence" value="ECO:0007669"/>
    <property type="project" value="UniProtKB-KW"/>
</dbReference>
<protein>
    <recommendedName>
        <fullName evidence="6">Aminotransferase</fullName>
        <ecNumber evidence="6">2.6.1.-</ecNumber>
    </recommendedName>
</protein>
<evidence type="ECO:0000256" key="1">
    <source>
        <dbReference type="ARBA" id="ARBA00001933"/>
    </source>
</evidence>
<sequence>MKKEMIAEEMFASRLDDIPFSGIRKVFDKVRELEAEGREVIHWQVGRPDFDTPQHIKDAAIEAMNRGEVHYSPNLGILPLRKAIGVRTELDTGVPVNGETQSIVMSGANEGILASMLAFVNPGDEVLVTDPNWHHYKSIVSIAGGTPIEIPTTAEDGFMIKPEEVEKRITDKTKILCITSPGNPTGCVLSKENLEALAEIAIRHNLLVISDEIYSRIYFGEERVAPSIYSVPGMAERTIIINGFSKIYAMDGWRLGWTVASEKLTRGILKIRQYTTVCVNTFIQHGAVAGLTGDQTCVDDMVKEFAKRRKIILEGLRSIPKLSVSDSLGAFYVFPDISAYGLTSQEMADYLIQEYGIATVAGSVFGTSGEGHIRIAYSCSTEECTRGVAVLKEALAALK</sequence>
<keyword evidence="4 6" id="KW-0808">Transferase</keyword>
<evidence type="ECO:0000256" key="4">
    <source>
        <dbReference type="ARBA" id="ARBA00022679"/>
    </source>
</evidence>
<evidence type="ECO:0000256" key="2">
    <source>
        <dbReference type="ARBA" id="ARBA00007441"/>
    </source>
</evidence>
<dbReference type="InterPro" id="IPR050596">
    <property type="entry name" value="AspAT/PAT-like"/>
</dbReference>
<dbReference type="EC" id="2.6.1.-" evidence="6"/>
<gene>
    <name evidence="8" type="ORF">EXM22_17280</name>
</gene>
<evidence type="ECO:0000313" key="8">
    <source>
        <dbReference type="EMBL" id="QEN09651.1"/>
    </source>
</evidence>
<dbReference type="InterPro" id="IPR015424">
    <property type="entry name" value="PyrdxlP-dep_Trfase"/>
</dbReference>
<evidence type="ECO:0000256" key="5">
    <source>
        <dbReference type="ARBA" id="ARBA00022898"/>
    </source>
</evidence>
<keyword evidence="9" id="KW-1185">Reference proteome</keyword>
<proteinExistence type="inferred from homology"/>
<feature type="domain" description="Aminotransferase class I/classII large" evidence="7">
    <location>
        <begin position="39"/>
        <end position="390"/>
    </location>
</feature>
<dbReference type="CDD" id="cd00609">
    <property type="entry name" value="AAT_like"/>
    <property type="match status" value="1"/>
</dbReference>
<dbReference type="EMBL" id="CP036150">
    <property type="protein sequence ID" value="QEN09651.1"/>
    <property type="molecule type" value="Genomic_DNA"/>
</dbReference>
<dbReference type="SUPFAM" id="SSF53383">
    <property type="entry name" value="PLP-dependent transferases"/>
    <property type="match status" value="1"/>
</dbReference>
<dbReference type="InterPro" id="IPR015422">
    <property type="entry name" value="PyrdxlP-dep_Trfase_small"/>
</dbReference>
<dbReference type="InterPro" id="IPR004838">
    <property type="entry name" value="NHTrfase_class1_PyrdxlP-BS"/>
</dbReference>
<accession>A0A5C1QPR9</accession>
<dbReference type="InterPro" id="IPR015421">
    <property type="entry name" value="PyrdxlP-dep_Trfase_major"/>
</dbReference>
<comment type="similarity">
    <text evidence="2 6">Belongs to the class-I pyridoxal-phosphate-dependent aminotransferase family.</text>
</comment>
<dbReference type="PANTHER" id="PTHR46383:SF3">
    <property type="entry name" value="ASPARTATE AMINOTRANSFERASE-RELATED"/>
    <property type="match status" value="1"/>
</dbReference>
<dbReference type="Proteomes" id="UP000324209">
    <property type="component" value="Chromosome"/>
</dbReference>
<evidence type="ECO:0000313" key="9">
    <source>
        <dbReference type="Proteomes" id="UP000324209"/>
    </source>
</evidence>
<dbReference type="KEGG" id="ock:EXM22_17280"/>
<reference evidence="8 9" key="1">
    <citation type="submission" date="2019-02" db="EMBL/GenBank/DDBJ databases">
        <title>Complete Genome Sequence and Methylome Analysis of free living Spirochaetas.</title>
        <authorList>
            <person name="Fomenkov A."/>
            <person name="Dubinina G."/>
            <person name="Leshcheva N."/>
            <person name="Mikheeva N."/>
            <person name="Grabovich M."/>
            <person name="Vincze T."/>
            <person name="Roberts R.J."/>
        </authorList>
    </citation>
    <scope>NUCLEOTIDE SEQUENCE [LARGE SCALE GENOMIC DNA]</scope>
    <source>
        <strain evidence="8 9">K2</strain>
    </source>
</reference>
<dbReference type="GO" id="GO:0006520">
    <property type="term" value="P:amino acid metabolic process"/>
    <property type="evidence" value="ECO:0007669"/>
    <property type="project" value="InterPro"/>
</dbReference>
<evidence type="ECO:0000259" key="7">
    <source>
        <dbReference type="Pfam" id="PF00155"/>
    </source>
</evidence>
<dbReference type="Pfam" id="PF00155">
    <property type="entry name" value="Aminotran_1_2"/>
    <property type="match status" value="1"/>
</dbReference>
<keyword evidence="5" id="KW-0663">Pyridoxal phosphate</keyword>
<name>A0A5C1QPR9_9SPIO</name>
<dbReference type="PROSITE" id="PS00105">
    <property type="entry name" value="AA_TRANSFER_CLASS_1"/>
    <property type="match status" value="1"/>
</dbReference>
<dbReference type="GO" id="GO:0030170">
    <property type="term" value="F:pyridoxal phosphate binding"/>
    <property type="evidence" value="ECO:0007669"/>
    <property type="project" value="InterPro"/>
</dbReference>
<evidence type="ECO:0000256" key="6">
    <source>
        <dbReference type="RuleBase" id="RU000481"/>
    </source>
</evidence>
<dbReference type="AlphaFoldDB" id="A0A5C1QPR9"/>
<dbReference type="OrthoDB" id="367386at2"/>
<dbReference type="RefSeq" id="WP_149487724.1">
    <property type="nucleotide sequence ID" value="NZ_CP036150.1"/>
</dbReference>
<organism evidence="8 9">
    <name type="scientific">Oceanispirochaeta crateris</name>
    <dbReference type="NCBI Taxonomy" id="2518645"/>
    <lineage>
        <taxon>Bacteria</taxon>
        <taxon>Pseudomonadati</taxon>
        <taxon>Spirochaetota</taxon>
        <taxon>Spirochaetia</taxon>
        <taxon>Spirochaetales</taxon>
        <taxon>Spirochaetaceae</taxon>
        <taxon>Oceanispirochaeta</taxon>
    </lineage>
</organism>
<dbReference type="Gene3D" id="3.40.640.10">
    <property type="entry name" value="Type I PLP-dependent aspartate aminotransferase-like (Major domain)"/>
    <property type="match status" value="1"/>
</dbReference>
<dbReference type="Gene3D" id="3.90.1150.10">
    <property type="entry name" value="Aspartate Aminotransferase, domain 1"/>
    <property type="match status" value="1"/>
</dbReference>
<dbReference type="InterPro" id="IPR004839">
    <property type="entry name" value="Aminotransferase_I/II_large"/>
</dbReference>
<dbReference type="FunFam" id="3.40.640.10:FF:000033">
    <property type="entry name" value="Aspartate aminotransferase"/>
    <property type="match status" value="1"/>
</dbReference>
<evidence type="ECO:0000256" key="3">
    <source>
        <dbReference type="ARBA" id="ARBA00022576"/>
    </source>
</evidence>